<proteinExistence type="predicted"/>
<name>A0A0C9U0L4_SPHS4</name>
<evidence type="ECO:0000313" key="3">
    <source>
        <dbReference type="Proteomes" id="UP000054279"/>
    </source>
</evidence>
<evidence type="ECO:0000259" key="1">
    <source>
        <dbReference type="Pfam" id="PF20231"/>
    </source>
</evidence>
<dbReference type="HOGENOM" id="CLU_009487_6_1_1"/>
<gene>
    <name evidence="2" type="ORF">M422DRAFT_62013</name>
</gene>
<protein>
    <recommendedName>
        <fullName evidence="1">DUF6589 domain-containing protein</fullName>
    </recommendedName>
</protein>
<dbReference type="EMBL" id="KN837332">
    <property type="protein sequence ID" value="KIJ27529.1"/>
    <property type="molecule type" value="Genomic_DNA"/>
</dbReference>
<sequence>MLFHGDLDTWERVMSIMHSRKIEKNEENHLQFLVFIIGLFYLRMAGAEALWRTYIKDTAARKDSQSVFAYETGKFGSNPGFRRMHEVIHDITHAAVMDCWRLEAMRRNPAHTDLDSFATSDPSWESLQQMAIRIAQSYIAAENFPRRRQKDSKVRDKQFENTLLRNRDFLDYIELCHAMDYGDVGRVEDMFLPFICLFKATGKHKYATAMTQFLYNLEHVYPAPLVNAIRMNWLVNPTGRPDGFRAVDWLVELANKYTKVIYGGKFSNRTLHLMIKQSPLIEVFRGVHHLVEDWLHIAKRTKKHADRNMENTLKKLSMYMKDGQAHVQIPGRKDVSFEVPDQQRVGYAKISMEE</sequence>
<dbReference type="Pfam" id="PF20231">
    <property type="entry name" value="DUF6589"/>
    <property type="match status" value="1"/>
</dbReference>
<organism evidence="2 3">
    <name type="scientific">Sphaerobolus stellatus (strain SS14)</name>
    <dbReference type="NCBI Taxonomy" id="990650"/>
    <lineage>
        <taxon>Eukaryota</taxon>
        <taxon>Fungi</taxon>
        <taxon>Dikarya</taxon>
        <taxon>Basidiomycota</taxon>
        <taxon>Agaricomycotina</taxon>
        <taxon>Agaricomycetes</taxon>
        <taxon>Phallomycetidae</taxon>
        <taxon>Geastrales</taxon>
        <taxon>Sphaerobolaceae</taxon>
        <taxon>Sphaerobolus</taxon>
    </lineage>
</organism>
<reference evidence="2 3" key="1">
    <citation type="submission" date="2014-06" db="EMBL/GenBank/DDBJ databases">
        <title>Evolutionary Origins and Diversification of the Mycorrhizal Mutualists.</title>
        <authorList>
            <consortium name="DOE Joint Genome Institute"/>
            <consortium name="Mycorrhizal Genomics Consortium"/>
            <person name="Kohler A."/>
            <person name="Kuo A."/>
            <person name="Nagy L.G."/>
            <person name="Floudas D."/>
            <person name="Copeland A."/>
            <person name="Barry K.W."/>
            <person name="Cichocki N."/>
            <person name="Veneault-Fourrey C."/>
            <person name="LaButti K."/>
            <person name="Lindquist E.A."/>
            <person name="Lipzen A."/>
            <person name="Lundell T."/>
            <person name="Morin E."/>
            <person name="Murat C."/>
            <person name="Riley R."/>
            <person name="Ohm R."/>
            <person name="Sun H."/>
            <person name="Tunlid A."/>
            <person name="Henrissat B."/>
            <person name="Grigoriev I.V."/>
            <person name="Hibbett D.S."/>
            <person name="Martin F."/>
        </authorList>
    </citation>
    <scope>NUCLEOTIDE SEQUENCE [LARGE SCALE GENOMIC DNA]</scope>
    <source>
        <strain evidence="2 3">SS14</strain>
    </source>
</reference>
<evidence type="ECO:0000313" key="2">
    <source>
        <dbReference type="EMBL" id="KIJ27529.1"/>
    </source>
</evidence>
<accession>A0A0C9U0L4</accession>
<dbReference type="InterPro" id="IPR046496">
    <property type="entry name" value="DUF6589"/>
</dbReference>
<keyword evidence="3" id="KW-1185">Reference proteome</keyword>
<dbReference type="AlphaFoldDB" id="A0A0C9U0L4"/>
<dbReference type="OrthoDB" id="4743193at2759"/>
<feature type="domain" description="DUF6589" evidence="1">
    <location>
        <begin position="1"/>
        <end position="304"/>
    </location>
</feature>
<dbReference type="Proteomes" id="UP000054279">
    <property type="component" value="Unassembled WGS sequence"/>
</dbReference>